<protein>
    <submittedName>
        <fullName evidence="2">Uncharacterized protein</fullName>
    </submittedName>
</protein>
<evidence type="ECO:0000313" key="2">
    <source>
        <dbReference type="EMBL" id="KAL3524481.1"/>
    </source>
</evidence>
<feature type="compositionally biased region" description="Acidic residues" evidence="1">
    <location>
        <begin position="126"/>
        <end position="135"/>
    </location>
</feature>
<dbReference type="AlphaFoldDB" id="A0ABD2ZYE8"/>
<feature type="region of interest" description="Disordered" evidence="1">
    <location>
        <begin position="1"/>
        <end position="65"/>
    </location>
</feature>
<reference evidence="2 3" key="1">
    <citation type="submission" date="2024-11" db="EMBL/GenBank/DDBJ databases">
        <title>A near-complete genome assembly of Cinchona calisaya.</title>
        <authorList>
            <person name="Lian D.C."/>
            <person name="Zhao X.W."/>
            <person name="Wei L."/>
        </authorList>
    </citation>
    <scope>NUCLEOTIDE SEQUENCE [LARGE SCALE GENOMIC DNA]</scope>
    <source>
        <tissue evidence="2">Nenye</tissue>
    </source>
</reference>
<gene>
    <name evidence="2" type="ORF">ACH5RR_017315</name>
</gene>
<feature type="compositionally biased region" description="Basic and acidic residues" evidence="1">
    <location>
        <begin position="53"/>
        <end position="63"/>
    </location>
</feature>
<evidence type="ECO:0000313" key="3">
    <source>
        <dbReference type="Proteomes" id="UP001630127"/>
    </source>
</evidence>
<feature type="compositionally biased region" description="Basic and acidic residues" evidence="1">
    <location>
        <begin position="10"/>
        <end position="19"/>
    </location>
</feature>
<dbReference type="EMBL" id="JBJUIK010000007">
    <property type="protein sequence ID" value="KAL3524481.1"/>
    <property type="molecule type" value="Genomic_DNA"/>
</dbReference>
<proteinExistence type="predicted"/>
<evidence type="ECO:0000256" key="1">
    <source>
        <dbReference type="SAM" id="MobiDB-lite"/>
    </source>
</evidence>
<organism evidence="2 3">
    <name type="scientific">Cinchona calisaya</name>
    <dbReference type="NCBI Taxonomy" id="153742"/>
    <lineage>
        <taxon>Eukaryota</taxon>
        <taxon>Viridiplantae</taxon>
        <taxon>Streptophyta</taxon>
        <taxon>Embryophyta</taxon>
        <taxon>Tracheophyta</taxon>
        <taxon>Spermatophyta</taxon>
        <taxon>Magnoliopsida</taxon>
        <taxon>eudicotyledons</taxon>
        <taxon>Gunneridae</taxon>
        <taxon>Pentapetalae</taxon>
        <taxon>asterids</taxon>
        <taxon>lamiids</taxon>
        <taxon>Gentianales</taxon>
        <taxon>Rubiaceae</taxon>
        <taxon>Cinchonoideae</taxon>
        <taxon>Cinchoneae</taxon>
        <taxon>Cinchona</taxon>
    </lineage>
</organism>
<keyword evidence="3" id="KW-1185">Reference proteome</keyword>
<feature type="region of interest" description="Disordered" evidence="1">
    <location>
        <begin position="110"/>
        <end position="135"/>
    </location>
</feature>
<feature type="compositionally biased region" description="Basic residues" evidence="1">
    <location>
        <begin position="42"/>
        <end position="52"/>
    </location>
</feature>
<comment type="caution">
    <text evidence="2">The sequence shown here is derived from an EMBL/GenBank/DDBJ whole genome shotgun (WGS) entry which is preliminary data.</text>
</comment>
<accession>A0ABD2ZYE8</accession>
<dbReference type="Proteomes" id="UP001630127">
    <property type="component" value="Unassembled WGS sequence"/>
</dbReference>
<name>A0ABD2ZYE8_9GENT</name>
<sequence>MGKGMVTRQTVREGNKNVREVNAVEVGKGNKEKDKSQAMIKRNIKKRVSKGSKRNEEEGKKYNVEQQVECETHDDSSYNVELQDLEYEMDDEDYAWFDECVVLETEMNESNDHGTTHVPYAADSNSDVDDIGFGR</sequence>